<dbReference type="Gene3D" id="2.60.120.1140">
    <property type="entry name" value="Protein of unknown function DUF192"/>
    <property type="match status" value="1"/>
</dbReference>
<organism evidence="2 3">
    <name type="scientific">Herminiimonas fonticola</name>
    <dbReference type="NCBI Taxonomy" id="303380"/>
    <lineage>
        <taxon>Bacteria</taxon>
        <taxon>Pseudomonadati</taxon>
        <taxon>Pseudomonadota</taxon>
        <taxon>Betaproteobacteria</taxon>
        <taxon>Burkholderiales</taxon>
        <taxon>Oxalobacteraceae</taxon>
        <taxon>Herminiimonas</taxon>
    </lineage>
</organism>
<dbReference type="Pfam" id="PF02643">
    <property type="entry name" value="DUF192"/>
    <property type="match status" value="1"/>
</dbReference>
<reference evidence="2 3" key="1">
    <citation type="submission" date="2019-03" db="EMBL/GenBank/DDBJ databases">
        <title>Genomic Encyclopedia of Type Strains, Phase IV (KMG-IV): sequencing the most valuable type-strain genomes for metagenomic binning, comparative biology and taxonomic classification.</title>
        <authorList>
            <person name="Goeker M."/>
        </authorList>
    </citation>
    <scope>NUCLEOTIDE SEQUENCE [LARGE SCALE GENOMIC DNA]</scope>
    <source>
        <strain evidence="2 3">DSM 18555</strain>
    </source>
</reference>
<name>A0A4R6GHU8_9BURK</name>
<feature type="chain" id="PRO_5020588113" description="DUF192 domain-containing protein" evidence="1">
    <location>
        <begin position="26"/>
        <end position="151"/>
    </location>
</feature>
<accession>A0A4R6GHU8</accession>
<dbReference type="PANTHER" id="PTHR37953:SF1">
    <property type="entry name" value="UPF0127 PROTEIN MJ1496"/>
    <property type="match status" value="1"/>
</dbReference>
<evidence type="ECO:0000313" key="3">
    <source>
        <dbReference type="Proteomes" id="UP000294737"/>
    </source>
</evidence>
<gene>
    <name evidence="2" type="ORF">EV677_1098</name>
</gene>
<dbReference type="OrthoDB" id="5526466at2"/>
<protein>
    <recommendedName>
        <fullName evidence="4">DUF192 domain-containing protein</fullName>
    </recommendedName>
</protein>
<evidence type="ECO:0000256" key="1">
    <source>
        <dbReference type="SAM" id="SignalP"/>
    </source>
</evidence>
<dbReference type="PANTHER" id="PTHR37953">
    <property type="entry name" value="UPF0127 PROTEIN MJ1496"/>
    <property type="match status" value="1"/>
</dbReference>
<keyword evidence="3" id="KW-1185">Reference proteome</keyword>
<dbReference type="RefSeq" id="WP_112991258.1">
    <property type="nucleotide sequence ID" value="NZ_PTLZ01000001.1"/>
</dbReference>
<dbReference type="InterPro" id="IPR003795">
    <property type="entry name" value="DUF192"/>
</dbReference>
<dbReference type="Proteomes" id="UP000294737">
    <property type="component" value="Unassembled WGS sequence"/>
</dbReference>
<feature type="signal peptide" evidence="1">
    <location>
        <begin position="1"/>
        <end position="25"/>
    </location>
</feature>
<evidence type="ECO:0008006" key="4">
    <source>
        <dbReference type="Google" id="ProtNLM"/>
    </source>
</evidence>
<keyword evidence="1" id="KW-0732">Signal</keyword>
<evidence type="ECO:0000313" key="2">
    <source>
        <dbReference type="EMBL" id="TDN94549.1"/>
    </source>
</evidence>
<dbReference type="InterPro" id="IPR038695">
    <property type="entry name" value="Saro_0823-like_sf"/>
</dbReference>
<dbReference type="EMBL" id="SNWF01000004">
    <property type="protein sequence ID" value="TDN94549.1"/>
    <property type="molecule type" value="Genomic_DNA"/>
</dbReference>
<comment type="caution">
    <text evidence="2">The sequence shown here is derived from an EMBL/GenBank/DDBJ whole genome shotgun (WGS) entry which is preliminary data.</text>
</comment>
<proteinExistence type="predicted"/>
<sequence length="151" mass="16663">MNKFFSTCAAALVITSALSAGAVFAQQNKKFPVIPLTTGMHVIQAEVVATEAERQQGLMFREHMAQNEGMVFLFGAPAGVCMWMKNTLIPLSVAFIDDDGKIVNIENMKPQTLESHCSKKPVRYALEMNEGWFKQKNIKPGSMIDGLPKGR</sequence>
<dbReference type="AlphaFoldDB" id="A0A4R6GHU8"/>